<accession>A0A831LI09</accession>
<dbReference type="EMBL" id="DSDK01000570">
    <property type="protein sequence ID" value="HDR52017.1"/>
    <property type="molecule type" value="Genomic_DNA"/>
</dbReference>
<feature type="domain" description="Ubiquitin Mut7-C" evidence="2">
    <location>
        <begin position="19"/>
        <end position="97"/>
    </location>
</feature>
<feature type="domain" description="Mut7-C RNAse" evidence="1">
    <location>
        <begin position="112"/>
        <end position="252"/>
    </location>
</feature>
<evidence type="ECO:0000313" key="3">
    <source>
        <dbReference type="EMBL" id="HDR52017.1"/>
    </source>
</evidence>
<proteinExistence type="predicted"/>
<dbReference type="PANTHER" id="PTHR39081:SF1">
    <property type="entry name" value="MUT7-C RNASE DOMAIN-CONTAINING PROTEIN"/>
    <property type="match status" value="1"/>
</dbReference>
<dbReference type="Pfam" id="PF14451">
    <property type="entry name" value="Ub-Mut7C"/>
    <property type="match status" value="1"/>
</dbReference>
<gene>
    <name evidence="3" type="ORF">ENN90_10445</name>
</gene>
<dbReference type="InterPro" id="IPR002782">
    <property type="entry name" value="Mut7-C_RNAse_dom"/>
</dbReference>
<dbReference type="PANTHER" id="PTHR39081">
    <property type="entry name" value="MUT7-C DOMAIN-CONTAINING PROTEIN"/>
    <property type="match status" value="1"/>
</dbReference>
<name>A0A831LI09_9BACT</name>
<dbReference type="AlphaFoldDB" id="A0A831LI09"/>
<sequence length="262" mass="30530">MSFGRDERTGLNHSPVIRKAQFRFYEELNDHLPKIWRKKAFYYEFKGRPGIKNTIQAIGVPHGEVDLILVNGESVGFDYQLQGGENISVYPQFESLDISPVIKLRPKPLRETRFVVDVNLGKLAQKLRLLGFDTLFRNDFEDDKIIEISLKEKRIILTRDKGILKQNAVTHGYFIRNDDPKKQLTEVNERFQLQNSFRPFSRCSNCNGELEKVSKANLTAILPDDTLNYYHEFWKCTGCGKIYWEGSHFGKILNWLNKLKKV</sequence>
<reference evidence="3" key="1">
    <citation type="journal article" date="2020" name="mSystems">
        <title>Genome- and Community-Level Interaction Insights into Carbon Utilization and Element Cycling Functions of Hydrothermarchaeota in Hydrothermal Sediment.</title>
        <authorList>
            <person name="Zhou Z."/>
            <person name="Liu Y."/>
            <person name="Xu W."/>
            <person name="Pan J."/>
            <person name="Luo Z.H."/>
            <person name="Li M."/>
        </authorList>
    </citation>
    <scope>NUCLEOTIDE SEQUENCE [LARGE SCALE GENOMIC DNA]</scope>
    <source>
        <strain evidence="3">SpSt-1217</strain>
    </source>
</reference>
<evidence type="ECO:0000259" key="2">
    <source>
        <dbReference type="Pfam" id="PF14451"/>
    </source>
</evidence>
<organism evidence="3">
    <name type="scientific">Mariniphaga anaerophila</name>
    <dbReference type="NCBI Taxonomy" id="1484053"/>
    <lineage>
        <taxon>Bacteria</taxon>
        <taxon>Pseudomonadati</taxon>
        <taxon>Bacteroidota</taxon>
        <taxon>Bacteroidia</taxon>
        <taxon>Marinilabiliales</taxon>
        <taxon>Prolixibacteraceae</taxon>
        <taxon>Mariniphaga</taxon>
    </lineage>
</organism>
<comment type="caution">
    <text evidence="3">The sequence shown here is derived from an EMBL/GenBank/DDBJ whole genome shotgun (WGS) entry which is preliminary data.</text>
</comment>
<evidence type="ECO:0000259" key="1">
    <source>
        <dbReference type="Pfam" id="PF01927"/>
    </source>
</evidence>
<dbReference type="Pfam" id="PF01927">
    <property type="entry name" value="Mut7-C"/>
    <property type="match status" value="1"/>
</dbReference>
<dbReference type="Proteomes" id="UP000886047">
    <property type="component" value="Unassembled WGS sequence"/>
</dbReference>
<protein>
    <submittedName>
        <fullName evidence="3">Twitching motility protein PilT</fullName>
    </submittedName>
</protein>
<dbReference type="InterPro" id="IPR027798">
    <property type="entry name" value="Ub_Mut7C"/>
</dbReference>